<reference evidence="1 2" key="1">
    <citation type="journal article" date="2014" name="PLoS ONE">
        <title>De novo Genome Assembly of the Fungal Plant Pathogen Pyrenophora semeniperda.</title>
        <authorList>
            <person name="Soliai M.M."/>
            <person name="Meyer S.E."/>
            <person name="Udall J.A."/>
            <person name="Elzinga D.E."/>
            <person name="Hermansen R.A."/>
            <person name="Bodily P.M."/>
            <person name="Hart A.A."/>
            <person name="Coleman C.E."/>
        </authorList>
    </citation>
    <scope>NUCLEOTIDE SEQUENCE [LARGE SCALE GENOMIC DNA]</scope>
    <source>
        <strain evidence="1 2">CCB06</strain>
        <tissue evidence="1">Mycelium</tissue>
    </source>
</reference>
<gene>
    <name evidence="1" type="ORF">GMOD_00004191</name>
</gene>
<dbReference type="EMBL" id="KE747814">
    <property type="protein sequence ID" value="RMZ68038.1"/>
    <property type="molecule type" value="Genomic_DNA"/>
</dbReference>
<accession>A0A3M7M0R5</accession>
<dbReference type="Proteomes" id="UP000265663">
    <property type="component" value="Unassembled WGS sequence"/>
</dbReference>
<name>A0A3M7M0R5_9PLEO</name>
<sequence>MALPAELRLKIYSAVIEEDPVRDLKNLSLVCRTINTEVSYELPAHNAAYIRTLQSRMNWSRDSPFAKYCPFGRQAGPARQHGDFAAMRLEGPKENEHLGTMTLTLPTLIVQGPEADEEVYQASRAMSKAETASMKWAFRVLTANFPLMTDRQRKMLAVRRKTLVVNFEGVARPFNANPARDNDHGRHSRTAHGVIEDAIEAWACHDMKVPELVLTASDAAGEKSVEAAMRVLPAELTDDLTVPVRVLKSDAVQYRSRTRYHGEPDWPLWEIANRYASDQAETDARIAAGVDVDAEEARLQAERARAEQHDEYDGYEEYDEYDEYDEYADEYEYY</sequence>
<dbReference type="AlphaFoldDB" id="A0A3M7M0R5"/>
<organism evidence="1 2">
    <name type="scientific">Pyrenophora seminiperda CCB06</name>
    <dbReference type="NCBI Taxonomy" id="1302712"/>
    <lineage>
        <taxon>Eukaryota</taxon>
        <taxon>Fungi</taxon>
        <taxon>Dikarya</taxon>
        <taxon>Ascomycota</taxon>
        <taxon>Pezizomycotina</taxon>
        <taxon>Dothideomycetes</taxon>
        <taxon>Pleosporomycetidae</taxon>
        <taxon>Pleosporales</taxon>
        <taxon>Pleosporineae</taxon>
        <taxon>Pleosporaceae</taxon>
        <taxon>Pyrenophora</taxon>
    </lineage>
</organism>
<evidence type="ECO:0000313" key="2">
    <source>
        <dbReference type="Proteomes" id="UP000265663"/>
    </source>
</evidence>
<evidence type="ECO:0000313" key="1">
    <source>
        <dbReference type="EMBL" id="RMZ68038.1"/>
    </source>
</evidence>
<keyword evidence="2" id="KW-1185">Reference proteome</keyword>
<protein>
    <submittedName>
        <fullName evidence="1">Uncharacterized protein</fullName>
    </submittedName>
</protein>
<proteinExistence type="predicted"/>